<gene>
    <name evidence="2" type="ORF">BDA96_03G378900</name>
</gene>
<keyword evidence="1" id="KW-1133">Transmembrane helix</keyword>
<evidence type="ECO:0000313" key="3">
    <source>
        <dbReference type="Proteomes" id="UP000807115"/>
    </source>
</evidence>
<keyword evidence="1" id="KW-0472">Membrane</keyword>
<evidence type="ECO:0000256" key="1">
    <source>
        <dbReference type="SAM" id="Phobius"/>
    </source>
</evidence>
<keyword evidence="1" id="KW-0812">Transmembrane</keyword>
<evidence type="ECO:0000313" key="2">
    <source>
        <dbReference type="EMBL" id="KAG0540091.1"/>
    </source>
</evidence>
<reference evidence="2" key="1">
    <citation type="journal article" date="2019" name="BMC Genomics">
        <title>A new reference genome for Sorghum bicolor reveals high levels of sequence similarity between sweet and grain genotypes: implications for the genetics of sugar metabolism.</title>
        <authorList>
            <person name="Cooper E.A."/>
            <person name="Brenton Z.W."/>
            <person name="Flinn B.S."/>
            <person name="Jenkins J."/>
            <person name="Shu S."/>
            <person name="Flowers D."/>
            <person name="Luo F."/>
            <person name="Wang Y."/>
            <person name="Xia P."/>
            <person name="Barry K."/>
            <person name="Daum C."/>
            <person name="Lipzen A."/>
            <person name="Yoshinaga Y."/>
            <person name="Schmutz J."/>
            <person name="Saski C."/>
            <person name="Vermerris W."/>
            <person name="Kresovich S."/>
        </authorList>
    </citation>
    <scope>NUCLEOTIDE SEQUENCE</scope>
</reference>
<sequence length="91" mass="10119">MSLLQGLLSLYRMLWQDQHMILPLFFMVFTILHLLPYIKTTVATQEALGSSSILSLVIGLIARGRNSTSRSCPENCSISTSTVRQVSYGLV</sequence>
<name>A0A921RH12_SORBI</name>
<accession>A0A921RH12</accession>
<protein>
    <submittedName>
        <fullName evidence="2">Uncharacterized protein</fullName>
    </submittedName>
</protein>
<dbReference type="Proteomes" id="UP000807115">
    <property type="component" value="Chromosome 3"/>
</dbReference>
<comment type="caution">
    <text evidence="2">The sequence shown here is derived from an EMBL/GenBank/DDBJ whole genome shotgun (WGS) entry which is preliminary data.</text>
</comment>
<organism evidence="2 3">
    <name type="scientific">Sorghum bicolor</name>
    <name type="common">Sorghum</name>
    <name type="synonym">Sorghum vulgare</name>
    <dbReference type="NCBI Taxonomy" id="4558"/>
    <lineage>
        <taxon>Eukaryota</taxon>
        <taxon>Viridiplantae</taxon>
        <taxon>Streptophyta</taxon>
        <taxon>Embryophyta</taxon>
        <taxon>Tracheophyta</taxon>
        <taxon>Spermatophyta</taxon>
        <taxon>Magnoliopsida</taxon>
        <taxon>Liliopsida</taxon>
        <taxon>Poales</taxon>
        <taxon>Poaceae</taxon>
        <taxon>PACMAD clade</taxon>
        <taxon>Panicoideae</taxon>
        <taxon>Andropogonodae</taxon>
        <taxon>Andropogoneae</taxon>
        <taxon>Sorghinae</taxon>
        <taxon>Sorghum</taxon>
    </lineage>
</organism>
<dbReference type="AlphaFoldDB" id="A0A921RH12"/>
<feature type="transmembrane region" description="Helical" evidence="1">
    <location>
        <begin position="20"/>
        <end position="38"/>
    </location>
</feature>
<reference evidence="2" key="2">
    <citation type="submission" date="2020-10" db="EMBL/GenBank/DDBJ databases">
        <authorList>
            <person name="Cooper E.A."/>
            <person name="Brenton Z.W."/>
            <person name="Flinn B.S."/>
            <person name="Jenkins J."/>
            <person name="Shu S."/>
            <person name="Flowers D."/>
            <person name="Luo F."/>
            <person name="Wang Y."/>
            <person name="Xia P."/>
            <person name="Barry K."/>
            <person name="Daum C."/>
            <person name="Lipzen A."/>
            <person name="Yoshinaga Y."/>
            <person name="Schmutz J."/>
            <person name="Saski C."/>
            <person name="Vermerris W."/>
            <person name="Kresovich S."/>
        </authorList>
    </citation>
    <scope>NUCLEOTIDE SEQUENCE</scope>
</reference>
<dbReference type="EMBL" id="CM027682">
    <property type="protein sequence ID" value="KAG0540091.1"/>
    <property type="molecule type" value="Genomic_DNA"/>
</dbReference>
<dbReference type="Gramene" id="EES01734">
    <property type="protein sequence ID" value="EES01734"/>
    <property type="gene ID" value="SORBI_3003G351800"/>
</dbReference>
<proteinExistence type="predicted"/>